<evidence type="ECO:0000256" key="2">
    <source>
        <dbReference type="ARBA" id="ARBA00022896"/>
    </source>
</evidence>
<evidence type="ECO:0000259" key="5">
    <source>
        <dbReference type="SMART" id="SM00702"/>
    </source>
</evidence>
<dbReference type="Pfam" id="PF13640">
    <property type="entry name" value="2OG-FeII_Oxy_3"/>
    <property type="match status" value="1"/>
</dbReference>
<keyword evidence="3" id="KW-0223">Dioxygenase</keyword>
<dbReference type="RefSeq" id="WP_073581283.1">
    <property type="nucleotide sequence ID" value="NZ_CBCSEA010000001.1"/>
</dbReference>
<proteinExistence type="predicted"/>
<gene>
    <name evidence="6" type="ORF">SAMN05443547_0623</name>
</gene>
<dbReference type="InterPro" id="IPR051559">
    <property type="entry name" value="HIF_prolyl_hydroxylases"/>
</dbReference>
<dbReference type="PANTHER" id="PTHR12907:SF26">
    <property type="entry name" value="HIF PROLYL HYDROXYLASE, ISOFORM C"/>
    <property type="match status" value="1"/>
</dbReference>
<dbReference type="InterPro" id="IPR006620">
    <property type="entry name" value="Pro_4_hyd_alph"/>
</dbReference>
<keyword evidence="4" id="KW-0560">Oxidoreductase</keyword>
<keyword evidence="7" id="KW-1185">Reference proteome</keyword>
<accession>A0A1M7ZTR6</accession>
<evidence type="ECO:0000256" key="1">
    <source>
        <dbReference type="ARBA" id="ARBA00001961"/>
    </source>
</evidence>
<dbReference type="EMBL" id="FRYK01000001">
    <property type="protein sequence ID" value="SHO72294.1"/>
    <property type="molecule type" value="Genomic_DNA"/>
</dbReference>
<dbReference type="SMART" id="SM00702">
    <property type="entry name" value="P4Hc"/>
    <property type="match status" value="1"/>
</dbReference>
<organism evidence="6 7">
    <name type="scientific">Flavobacterium cucumis</name>
    <dbReference type="NCBI Taxonomy" id="416016"/>
    <lineage>
        <taxon>Bacteria</taxon>
        <taxon>Pseudomonadati</taxon>
        <taxon>Bacteroidota</taxon>
        <taxon>Flavobacteriia</taxon>
        <taxon>Flavobacteriales</taxon>
        <taxon>Flavobacteriaceae</taxon>
        <taxon>Flavobacterium</taxon>
    </lineage>
</organism>
<dbReference type="GO" id="GO:0031543">
    <property type="term" value="F:peptidyl-proline dioxygenase activity"/>
    <property type="evidence" value="ECO:0007669"/>
    <property type="project" value="TreeGrafter"/>
</dbReference>
<dbReference type="AlphaFoldDB" id="A0A1M7ZTR6"/>
<feature type="domain" description="Prolyl 4-hydroxylase alpha subunit" evidence="5">
    <location>
        <begin position="15"/>
        <end position="195"/>
    </location>
</feature>
<dbReference type="PANTHER" id="PTHR12907">
    <property type="entry name" value="EGL NINE HOMOLOG-RELATED"/>
    <property type="match status" value="1"/>
</dbReference>
<dbReference type="GO" id="GO:0008198">
    <property type="term" value="F:ferrous iron binding"/>
    <property type="evidence" value="ECO:0007669"/>
    <property type="project" value="TreeGrafter"/>
</dbReference>
<dbReference type="STRING" id="416016.SAMN05443547_0623"/>
<keyword evidence="2" id="KW-0847">Vitamin C</keyword>
<evidence type="ECO:0000256" key="4">
    <source>
        <dbReference type="ARBA" id="ARBA00023002"/>
    </source>
</evidence>
<evidence type="ECO:0000313" key="6">
    <source>
        <dbReference type="EMBL" id="SHO72294.1"/>
    </source>
</evidence>
<dbReference type="GO" id="GO:0071456">
    <property type="term" value="P:cellular response to hypoxia"/>
    <property type="evidence" value="ECO:0007669"/>
    <property type="project" value="TreeGrafter"/>
</dbReference>
<dbReference type="OrthoDB" id="9783171at2"/>
<comment type="cofactor">
    <cofactor evidence="1">
        <name>L-ascorbate</name>
        <dbReference type="ChEBI" id="CHEBI:38290"/>
    </cofactor>
</comment>
<protein>
    <submittedName>
        <fullName evidence="6">SM-20-related protein</fullName>
    </submittedName>
</protein>
<reference evidence="7" key="1">
    <citation type="submission" date="2016-12" db="EMBL/GenBank/DDBJ databases">
        <authorList>
            <person name="Varghese N."/>
            <person name="Submissions S."/>
        </authorList>
    </citation>
    <scope>NUCLEOTIDE SEQUENCE [LARGE SCALE GENOMIC DNA]</scope>
    <source>
        <strain evidence="7">DSM 18830</strain>
    </source>
</reference>
<dbReference type="Gene3D" id="2.60.120.620">
    <property type="entry name" value="q2cbj1_9rhob like domain"/>
    <property type="match status" value="1"/>
</dbReference>
<sequence>MEDCFEILISSYLDSKVGIVEHFVSEELAQHLVKRLFELKEQNLLKAAGIGNAAKLTQNSAIRSDAIYWLDRTNNNQHENAFLDQVDAFVSYLNRSCYTGITGYEFHFALFDKGSFYRKHLDQFLDNSSRQFSMITYLNENWQPEDGGELCIYDGDETQKIAPTNRKTVFFKSNELVHEVLESHRPRLSVTGWLRRD</sequence>
<dbReference type="InterPro" id="IPR044862">
    <property type="entry name" value="Pro_4_hyd_alph_FE2OG_OXY"/>
</dbReference>
<evidence type="ECO:0000313" key="7">
    <source>
        <dbReference type="Proteomes" id="UP000184611"/>
    </source>
</evidence>
<name>A0A1M7ZTR6_9FLAO</name>
<dbReference type="GO" id="GO:0031418">
    <property type="term" value="F:L-ascorbic acid binding"/>
    <property type="evidence" value="ECO:0007669"/>
    <property type="project" value="UniProtKB-KW"/>
</dbReference>
<dbReference type="Proteomes" id="UP000184611">
    <property type="component" value="Unassembled WGS sequence"/>
</dbReference>
<evidence type="ECO:0000256" key="3">
    <source>
        <dbReference type="ARBA" id="ARBA00022964"/>
    </source>
</evidence>